<evidence type="ECO:0000256" key="1">
    <source>
        <dbReference type="SAM" id="MobiDB-lite"/>
    </source>
</evidence>
<accession>A0A5N6ACX7</accession>
<dbReference type="GO" id="GO:0008168">
    <property type="term" value="F:methyltransferase activity"/>
    <property type="evidence" value="ECO:0007669"/>
    <property type="project" value="UniProtKB-KW"/>
</dbReference>
<keyword evidence="4" id="KW-1185">Reference proteome</keyword>
<feature type="compositionally biased region" description="Basic and acidic residues" evidence="1">
    <location>
        <begin position="88"/>
        <end position="98"/>
    </location>
</feature>
<feature type="domain" description="SET" evidence="2">
    <location>
        <begin position="152"/>
        <end position="252"/>
    </location>
</feature>
<dbReference type="EMBL" id="VDLY02000006">
    <property type="protein sequence ID" value="KAB8166511.1"/>
    <property type="molecule type" value="Genomic_DNA"/>
</dbReference>
<dbReference type="PANTHER" id="PTHR12350:SF19">
    <property type="entry name" value="SET DOMAIN-CONTAINING PROTEIN"/>
    <property type="match status" value="1"/>
</dbReference>
<proteinExistence type="predicted"/>
<dbReference type="OrthoDB" id="9790349at2"/>
<organism evidence="3 4">
    <name type="scientific">Streptomyces mimosae</name>
    <dbReference type="NCBI Taxonomy" id="2586635"/>
    <lineage>
        <taxon>Bacteria</taxon>
        <taxon>Bacillati</taxon>
        <taxon>Actinomycetota</taxon>
        <taxon>Actinomycetes</taxon>
        <taxon>Kitasatosporales</taxon>
        <taxon>Streptomycetaceae</taxon>
        <taxon>Streptomyces</taxon>
    </lineage>
</organism>
<comment type="caution">
    <text evidence="3">The sequence shown here is derived from an EMBL/GenBank/DDBJ whole genome shotgun (WGS) entry which is preliminary data.</text>
</comment>
<dbReference type="InterPro" id="IPR001214">
    <property type="entry name" value="SET_dom"/>
</dbReference>
<dbReference type="AlphaFoldDB" id="A0A5N6ACX7"/>
<gene>
    <name evidence="3" type="ORF">FH607_011920</name>
</gene>
<feature type="region of interest" description="Disordered" evidence="1">
    <location>
        <begin position="75"/>
        <end position="134"/>
    </location>
</feature>
<name>A0A5N6ACX7_9ACTN</name>
<dbReference type="SMART" id="SM00317">
    <property type="entry name" value="SET"/>
    <property type="match status" value="1"/>
</dbReference>
<evidence type="ECO:0000259" key="2">
    <source>
        <dbReference type="PROSITE" id="PS50280"/>
    </source>
</evidence>
<dbReference type="InterPro" id="IPR046341">
    <property type="entry name" value="SET_dom_sf"/>
</dbReference>
<dbReference type="SUPFAM" id="SSF82199">
    <property type="entry name" value="SET domain"/>
    <property type="match status" value="1"/>
</dbReference>
<dbReference type="Proteomes" id="UP000314251">
    <property type="component" value="Unassembled WGS sequence"/>
</dbReference>
<evidence type="ECO:0000313" key="3">
    <source>
        <dbReference type="EMBL" id="KAB8166511.1"/>
    </source>
</evidence>
<dbReference type="PROSITE" id="PS50280">
    <property type="entry name" value="SET"/>
    <property type="match status" value="1"/>
</dbReference>
<dbReference type="InterPro" id="IPR053201">
    <property type="entry name" value="Flavunoidine_N-MTase"/>
</dbReference>
<dbReference type="Gene3D" id="2.170.270.10">
    <property type="entry name" value="SET domain"/>
    <property type="match status" value="1"/>
</dbReference>
<feature type="compositionally biased region" description="Basic residues" evidence="1">
    <location>
        <begin position="75"/>
        <end position="87"/>
    </location>
</feature>
<sequence>MPPLLPPRWSVRSVGLRQLLAEDGAFGNGAQGALGRALLQQQPPLLVAGQLVNGVGGVGGCVRDRLGRFRHVLSPRPRRVPGHRRLKRPEPCRNDHRIAPGALRNARKDPTGRQRTVTNHPNHPSRDRSAPDRAGGVVPGLGPVPATCWLHPGVEVGSSPIEGRGLVAGVPLPAGTVVERLGGRLIDDATLATLTRHDSLSVGEGLHLLLTPDHPVRFGNHSCEPNLWHRDALTIETRRDVAAGEELTIDYATLTAVDDWSMNCRCGAPRCRTRVTGLDWRDPALRAAYGRHWTPPLLARIDRLDDA</sequence>
<dbReference type="Pfam" id="PF00856">
    <property type="entry name" value="SET"/>
    <property type="match status" value="1"/>
</dbReference>
<protein>
    <submittedName>
        <fullName evidence="3">SET domain-containing protein-lysine N-methyltransferase</fullName>
    </submittedName>
</protein>
<dbReference type="PANTHER" id="PTHR12350">
    <property type="entry name" value="HISTONE-LYSINE N-METHYLTRANSFERASE-RELATED"/>
    <property type="match status" value="1"/>
</dbReference>
<feature type="compositionally biased region" description="Polar residues" evidence="1">
    <location>
        <begin position="113"/>
        <end position="122"/>
    </location>
</feature>
<dbReference type="GO" id="GO:0032259">
    <property type="term" value="P:methylation"/>
    <property type="evidence" value="ECO:0007669"/>
    <property type="project" value="UniProtKB-KW"/>
</dbReference>
<evidence type="ECO:0000313" key="4">
    <source>
        <dbReference type="Proteomes" id="UP000314251"/>
    </source>
</evidence>
<reference evidence="3" key="1">
    <citation type="submission" date="2019-10" db="EMBL/GenBank/DDBJ databases">
        <title>Nonomuraea sp. nov., isolated from Phyllanthus amarus.</title>
        <authorList>
            <person name="Klykleung N."/>
            <person name="Tanasupawat S."/>
        </authorList>
    </citation>
    <scope>NUCLEOTIDE SEQUENCE [LARGE SCALE GENOMIC DNA]</scope>
    <source>
        <strain evidence="3">3MP-10</strain>
    </source>
</reference>